<dbReference type="EMBL" id="FRAP01000020">
    <property type="protein sequence ID" value="SHL19607.1"/>
    <property type="molecule type" value="Genomic_DNA"/>
</dbReference>
<evidence type="ECO:0000259" key="5">
    <source>
        <dbReference type="PROSITE" id="PS50977"/>
    </source>
</evidence>
<evidence type="ECO:0000256" key="2">
    <source>
        <dbReference type="ARBA" id="ARBA00023125"/>
    </source>
</evidence>
<keyword evidence="2 4" id="KW-0238">DNA-binding</keyword>
<keyword evidence="7" id="KW-1185">Reference proteome</keyword>
<dbReference type="Gene3D" id="1.10.357.10">
    <property type="entry name" value="Tetracycline Repressor, domain 2"/>
    <property type="match status" value="1"/>
</dbReference>
<evidence type="ECO:0000313" key="6">
    <source>
        <dbReference type="EMBL" id="SHL19607.1"/>
    </source>
</evidence>
<reference evidence="6 7" key="1">
    <citation type="submission" date="2016-11" db="EMBL/GenBank/DDBJ databases">
        <authorList>
            <person name="Jaros S."/>
            <person name="Januszkiewicz K."/>
            <person name="Wedrychowicz H."/>
        </authorList>
    </citation>
    <scope>NUCLEOTIDE SEQUENCE [LARGE SCALE GENOMIC DNA]</scope>
    <source>
        <strain evidence="6 7">DSM 43832</strain>
    </source>
</reference>
<dbReference type="InterPro" id="IPR009057">
    <property type="entry name" value="Homeodomain-like_sf"/>
</dbReference>
<dbReference type="InterPro" id="IPR001647">
    <property type="entry name" value="HTH_TetR"/>
</dbReference>
<protein>
    <submittedName>
        <fullName evidence="6">Transcriptional regulator, TetR family</fullName>
    </submittedName>
</protein>
<dbReference type="Pfam" id="PF00440">
    <property type="entry name" value="TetR_N"/>
    <property type="match status" value="1"/>
</dbReference>
<evidence type="ECO:0000313" key="7">
    <source>
        <dbReference type="Proteomes" id="UP000184363"/>
    </source>
</evidence>
<feature type="DNA-binding region" description="H-T-H motif" evidence="4">
    <location>
        <begin position="28"/>
        <end position="47"/>
    </location>
</feature>
<accession>A0A1M6YN19</accession>
<keyword evidence="3" id="KW-0804">Transcription</keyword>
<dbReference type="PANTHER" id="PTHR30055:SF234">
    <property type="entry name" value="HTH-TYPE TRANSCRIPTIONAL REGULATOR BETI"/>
    <property type="match status" value="1"/>
</dbReference>
<dbReference type="SUPFAM" id="SSF46689">
    <property type="entry name" value="Homeodomain-like"/>
    <property type="match status" value="1"/>
</dbReference>
<evidence type="ECO:0000256" key="4">
    <source>
        <dbReference type="PROSITE-ProRule" id="PRU00335"/>
    </source>
</evidence>
<dbReference type="InterPro" id="IPR050109">
    <property type="entry name" value="HTH-type_TetR-like_transc_reg"/>
</dbReference>
<proteinExistence type="predicted"/>
<dbReference type="OrthoDB" id="3469831at2"/>
<evidence type="ECO:0000256" key="3">
    <source>
        <dbReference type="ARBA" id="ARBA00023163"/>
    </source>
</evidence>
<dbReference type="Gene3D" id="1.10.10.60">
    <property type="entry name" value="Homeodomain-like"/>
    <property type="match status" value="1"/>
</dbReference>
<dbReference type="Proteomes" id="UP000184363">
    <property type="component" value="Unassembled WGS sequence"/>
</dbReference>
<dbReference type="PANTHER" id="PTHR30055">
    <property type="entry name" value="HTH-TYPE TRANSCRIPTIONAL REGULATOR RUTR"/>
    <property type="match status" value="1"/>
</dbReference>
<dbReference type="PROSITE" id="PS50977">
    <property type="entry name" value="HTH_TETR_2"/>
    <property type="match status" value="1"/>
</dbReference>
<name>A0A1M6YN19_PSETH</name>
<dbReference type="GO" id="GO:0000976">
    <property type="term" value="F:transcription cis-regulatory region binding"/>
    <property type="evidence" value="ECO:0007669"/>
    <property type="project" value="TreeGrafter"/>
</dbReference>
<dbReference type="GO" id="GO:0003700">
    <property type="term" value="F:DNA-binding transcription factor activity"/>
    <property type="evidence" value="ECO:0007669"/>
    <property type="project" value="TreeGrafter"/>
</dbReference>
<dbReference type="AlphaFoldDB" id="A0A1M6YN19"/>
<feature type="domain" description="HTH tetR-type" evidence="5">
    <location>
        <begin position="7"/>
        <end position="65"/>
    </location>
</feature>
<keyword evidence="1" id="KW-0805">Transcription regulation</keyword>
<evidence type="ECO:0000256" key="1">
    <source>
        <dbReference type="ARBA" id="ARBA00023015"/>
    </source>
</evidence>
<sequence>MAGTASPQDREAIMRAAVRLGSRRGAPAVEDILRAAHVNRRIFYRHFASKDALLAALAAEAAEALGRGLATAVERAVDGAAAARAWADHYLGVPEDEERANAARPFLAPDPTAGEEVLDVVEAAHAQHRTLLEEALRRGRGDVSLPDVDPVPDAVTIHAVVLRHVEPALRGRGDIDLATVRDWVEELILRLGGVAGK</sequence>
<gene>
    <name evidence="6" type="ORF">SAMN05443637_120135</name>
</gene>
<dbReference type="RefSeq" id="WP_073459506.1">
    <property type="nucleotide sequence ID" value="NZ_FRAP01000020.1"/>
</dbReference>
<organism evidence="6 7">
    <name type="scientific">Pseudonocardia thermophila</name>
    <dbReference type="NCBI Taxonomy" id="1848"/>
    <lineage>
        <taxon>Bacteria</taxon>
        <taxon>Bacillati</taxon>
        <taxon>Actinomycetota</taxon>
        <taxon>Actinomycetes</taxon>
        <taxon>Pseudonocardiales</taxon>
        <taxon>Pseudonocardiaceae</taxon>
        <taxon>Pseudonocardia</taxon>
    </lineage>
</organism>